<evidence type="ECO:0000313" key="4">
    <source>
        <dbReference type="Proteomes" id="UP001189429"/>
    </source>
</evidence>
<keyword evidence="2" id="KW-0040">ANK repeat</keyword>
<reference evidence="3" key="1">
    <citation type="submission" date="2023-10" db="EMBL/GenBank/DDBJ databases">
        <authorList>
            <person name="Chen Y."/>
            <person name="Shah S."/>
            <person name="Dougan E. K."/>
            <person name="Thang M."/>
            <person name="Chan C."/>
        </authorList>
    </citation>
    <scope>NUCLEOTIDE SEQUENCE [LARGE SCALE GENOMIC DNA]</scope>
</reference>
<keyword evidence="1" id="KW-0677">Repeat</keyword>
<sequence>MCVNTAESKAFCTPKAGPRSSKLDFFKSPVGTEAQTDVQPRGERLAATALLRAIRSNSLERAREAFESDPDAVGNLFFDTNFLTALNCAIEEHCCPGMVRLLLAHGADPATLDRWGRTALTALSAVQCDASDTWAEAGGPVECPPGWDAWLGRAARERRASVLQVAAALLDAGADPDTPDGAGRLPAEVAAAAGNHWLERYWTSCREARACAVFRRGGGAPLHQGGALSRLTPNVVEEIMEFLVQAGTGVAGVQGAEQVH</sequence>
<dbReference type="PANTHER" id="PTHR24126">
    <property type="entry name" value="ANKYRIN REPEAT, PH AND SEC7 DOMAIN CONTAINING PROTEIN SECG-RELATED"/>
    <property type="match status" value="1"/>
</dbReference>
<comment type="caution">
    <text evidence="3">The sequence shown here is derived from an EMBL/GenBank/DDBJ whole genome shotgun (WGS) entry which is preliminary data.</text>
</comment>
<keyword evidence="4" id="KW-1185">Reference proteome</keyword>
<dbReference type="SUPFAM" id="SSF48403">
    <property type="entry name" value="Ankyrin repeat"/>
    <property type="match status" value="1"/>
</dbReference>
<accession>A0ABN9UPD7</accession>
<organism evidence="3 4">
    <name type="scientific">Prorocentrum cordatum</name>
    <dbReference type="NCBI Taxonomy" id="2364126"/>
    <lineage>
        <taxon>Eukaryota</taxon>
        <taxon>Sar</taxon>
        <taxon>Alveolata</taxon>
        <taxon>Dinophyceae</taxon>
        <taxon>Prorocentrales</taxon>
        <taxon>Prorocentraceae</taxon>
        <taxon>Prorocentrum</taxon>
    </lineage>
</organism>
<name>A0ABN9UPD7_9DINO</name>
<dbReference type="PANTHER" id="PTHR24126:SF14">
    <property type="entry name" value="ANK_REP_REGION DOMAIN-CONTAINING PROTEIN"/>
    <property type="match status" value="1"/>
</dbReference>
<protein>
    <submittedName>
        <fullName evidence="3">Uncharacterized protein</fullName>
    </submittedName>
</protein>
<evidence type="ECO:0000256" key="1">
    <source>
        <dbReference type="ARBA" id="ARBA00022737"/>
    </source>
</evidence>
<gene>
    <name evidence="3" type="ORF">PCOR1329_LOCUS49735</name>
</gene>
<dbReference type="Pfam" id="PF00023">
    <property type="entry name" value="Ank"/>
    <property type="match status" value="1"/>
</dbReference>
<dbReference type="InterPro" id="IPR036770">
    <property type="entry name" value="Ankyrin_rpt-contain_sf"/>
</dbReference>
<evidence type="ECO:0000256" key="2">
    <source>
        <dbReference type="ARBA" id="ARBA00023043"/>
    </source>
</evidence>
<dbReference type="Proteomes" id="UP001189429">
    <property type="component" value="Unassembled WGS sequence"/>
</dbReference>
<proteinExistence type="predicted"/>
<dbReference type="Gene3D" id="1.25.40.20">
    <property type="entry name" value="Ankyrin repeat-containing domain"/>
    <property type="match status" value="1"/>
</dbReference>
<dbReference type="EMBL" id="CAUYUJ010016021">
    <property type="protein sequence ID" value="CAK0860908.1"/>
    <property type="molecule type" value="Genomic_DNA"/>
</dbReference>
<evidence type="ECO:0000313" key="3">
    <source>
        <dbReference type="EMBL" id="CAK0860908.1"/>
    </source>
</evidence>
<dbReference type="InterPro" id="IPR002110">
    <property type="entry name" value="Ankyrin_rpt"/>
</dbReference>